<dbReference type="GeneID" id="58787060"/>
<gene>
    <name evidence="1" type="ORF">XD54_1563</name>
</gene>
<proteinExistence type="predicted"/>
<accession>A0A101EKN8</accession>
<dbReference type="RefSeq" id="WP_187146416.1">
    <property type="nucleotide sequence ID" value="NZ_LGFD01000034.1"/>
</dbReference>
<protein>
    <submittedName>
        <fullName evidence="1">Uncharacterized protein</fullName>
    </submittedName>
</protein>
<dbReference type="PATRIC" id="fig|172049.5.peg.1022"/>
<sequence>MNDKIAPNIIDNSSNRELIRVLKKSKEAKFAIGYFFLSGLSPFKNNFS</sequence>
<name>A0A101EKN8_9EURY</name>
<reference evidence="2" key="1">
    <citation type="journal article" date="2015" name="MBio">
        <title>Genome-Resolved Metagenomic Analysis Reveals Roles for Candidate Phyla and Other Microbial Community Members in Biogeochemical Transformations in Oil Reservoirs.</title>
        <authorList>
            <person name="Hu P."/>
            <person name="Tom L."/>
            <person name="Singh A."/>
            <person name="Thomas B.C."/>
            <person name="Baker B.J."/>
            <person name="Piceno Y.M."/>
            <person name="Andersen G.L."/>
            <person name="Banfield J.F."/>
        </authorList>
    </citation>
    <scope>NUCLEOTIDE SEQUENCE [LARGE SCALE GENOMIC DNA]</scope>
</reference>
<evidence type="ECO:0000313" key="2">
    <source>
        <dbReference type="Proteomes" id="UP000053911"/>
    </source>
</evidence>
<dbReference type="EMBL" id="LGFD01000034">
    <property type="protein sequence ID" value="KUK17142.1"/>
    <property type="molecule type" value="Genomic_DNA"/>
</dbReference>
<organism evidence="1 2">
    <name type="scientific">Thermococcus sibiricus</name>
    <dbReference type="NCBI Taxonomy" id="172049"/>
    <lineage>
        <taxon>Archaea</taxon>
        <taxon>Methanobacteriati</taxon>
        <taxon>Methanobacteriota</taxon>
        <taxon>Thermococci</taxon>
        <taxon>Thermococcales</taxon>
        <taxon>Thermococcaceae</taxon>
        <taxon>Thermococcus</taxon>
    </lineage>
</organism>
<dbReference type="AlphaFoldDB" id="A0A101EKN8"/>
<comment type="caution">
    <text evidence="1">The sequence shown here is derived from an EMBL/GenBank/DDBJ whole genome shotgun (WGS) entry which is preliminary data.</text>
</comment>
<dbReference type="Proteomes" id="UP000053911">
    <property type="component" value="Unassembled WGS sequence"/>
</dbReference>
<evidence type="ECO:0000313" key="1">
    <source>
        <dbReference type="EMBL" id="KUK17142.1"/>
    </source>
</evidence>